<dbReference type="AlphaFoldDB" id="A0A494YT14"/>
<accession>A0A494YT14</accession>
<keyword evidence="2" id="KW-1185">Reference proteome</keyword>
<proteinExistence type="predicted"/>
<dbReference type="RefSeq" id="WP_121133978.1">
    <property type="nucleotide sequence ID" value="NZ_JBHUFK010000035.1"/>
</dbReference>
<sequence length="397" mass="46615">MGKYLHEITLNRNNIPKKTALLEELLLLIKKDRELDIEVLKEFPPKNLMGSNDIWVEGSKLLIQSFLEIDNEKLDIVDKLANIEIKGINPKGQFSLMLLQDDIYAEGIYRFTHEFLEMLFQMGKFSNYCIEKQWDNILLDTVHKLFNQTPDKSLQLRLIQDGEKWLIRGVISTRYRNYDNHLALYLTLYTLHQNAKLTGQWFMLEKAYLSDSEIVVIFDQVTPVHIVDIGKLYFGIVLINNEIKEKSFTLEWRFQLEDDEGNKFGAIPPEGKATIFNIRHSSSINHVNKSLLELHELQYFKERITNFIMSLSAGPYLSEDRIYSIFNRILNTRNKFSKETKDSFKKLHKTEIISNSMHIIKAFHRLNELVTDVEEKIHLERILYEVCLDLSGRKAKI</sequence>
<organism evidence="1 2">
    <name type="scientific">Oceanobacillus bengalensis</name>
    <dbReference type="NCBI Taxonomy" id="1435466"/>
    <lineage>
        <taxon>Bacteria</taxon>
        <taxon>Bacillati</taxon>
        <taxon>Bacillota</taxon>
        <taxon>Bacilli</taxon>
        <taxon>Bacillales</taxon>
        <taxon>Bacillaceae</taxon>
        <taxon>Oceanobacillus</taxon>
    </lineage>
</organism>
<dbReference type="Proteomes" id="UP000281813">
    <property type="component" value="Unassembled WGS sequence"/>
</dbReference>
<dbReference type="OrthoDB" id="2816270at2"/>
<dbReference type="EMBL" id="RBZO01000035">
    <property type="protein sequence ID" value="RKQ13214.1"/>
    <property type="molecule type" value="Genomic_DNA"/>
</dbReference>
<evidence type="ECO:0000313" key="2">
    <source>
        <dbReference type="Proteomes" id="UP000281813"/>
    </source>
</evidence>
<name>A0A494YT14_9BACI</name>
<gene>
    <name evidence="1" type="ORF">D8M05_17095</name>
</gene>
<evidence type="ECO:0000313" key="1">
    <source>
        <dbReference type="EMBL" id="RKQ13214.1"/>
    </source>
</evidence>
<comment type="caution">
    <text evidence="1">The sequence shown here is derived from an EMBL/GenBank/DDBJ whole genome shotgun (WGS) entry which is preliminary data.</text>
</comment>
<protein>
    <submittedName>
        <fullName evidence="1">Uncharacterized protein</fullName>
    </submittedName>
</protein>
<reference evidence="1 2" key="1">
    <citation type="journal article" date="2015" name="Antonie Van Leeuwenhoek">
        <title>Oceanobacillus bengalensis sp. nov., a bacterium isolated from seawater of the Bay of Bengal.</title>
        <authorList>
            <person name="Yongchang O."/>
            <person name="Xiang W."/>
            <person name="Wang G."/>
        </authorList>
    </citation>
    <scope>NUCLEOTIDE SEQUENCE [LARGE SCALE GENOMIC DNA]</scope>
    <source>
        <strain evidence="1 2">MCCC 1K00260</strain>
    </source>
</reference>